<dbReference type="Gene3D" id="2.40.128.110">
    <property type="entry name" value="Lipid/polyisoprenoid-binding, YceI-like"/>
    <property type="match status" value="1"/>
</dbReference>
<dbReference type="Proteomes" id="UP001172082">
    <property type="component" value="Unassembled WGS sequence"/>
</dbReference>
<reference evidence="3" key="1">
    <citation type="submission" date="2023-06" db="EMBL/GenBank/DDBJ databases">
        <title>Genomic of Parafulvivirga corallium.</title>
        <authorList>
            <person name="Wang G."/>
        </authorList>
    </citation>
    <scope>NUCLEOTIDE SEQUENCE</scope>
    <source>
        <strain evidence="3">BMA10</strain>
    </source>
</reference>
<proteinExistence type="predicted"/>
<dbReference type="PANTHER" id="PTHR34406:SF1">
    <property type="entry name" value="PROTEIN YCEI"/>
    <property type="match status" value="1"/>
</dbReference>
<dbReference type="EMBL" id="JAUJEA010000013">
    <property type="protein sequence ID" value="MDN5204917.1"/>
    <property type="molecule type" value="Genomic_DNA"/>
</dbReference>
<feature type="chain" id="PRO_5045998548" evidence="1">
    <location>
        <begin position="19"/>
        <end position="185"/>
    </location>
</feature>
<dbReference type="Pfam" id="PF04264">
    <property type="entry name" value="YceI"/>
    <property type="match status" value="1"/>
</dbReference>
<evidence type="ECO:0000313" key="4">
    <source>
        <dbReference type="Proteomes" id="UP001172082"/>
    </source>
</evidence>
<dbReference type="SMART" id="SM00867">
    <property type="entry name" value="YceI"/>
    <property type="match status" value="1"/>
</dbReference>
<evidence type="ECO:0000313" key="3">
    <source>
        <dbReference type="EMBL" id="MDN5204917.1"/>
    </source>
</evidence>
<sequence length="185" mass="20347">MRKFLIIILAVMAVNARAQSTWKVDKGHSSINFSVSHFLISDVTGNFSDFDIEAISDDKLDNPKVKVSINAASIDTNNDKRDDHLKADDFFGVEKYPNITFNSAVFENLGDGKFSITGDLSIKGITKEAVFDGKIRGIITDRNGRLKAGLKLTTVVKREEFNVGNGMASIGDDVTVEINLEMSQQ</sequence>
<keyword evidence="1" id="KW-0732">Signal</keyword>
<name>A0ABT8KYA2_9BACT</name>
<dbReference type="PANTHER" id="PTHR34406">
    <property type="entry name" value="PROTEIN YCEI"/>
    <property type="match status" value="1"/>
</dbReference>
<feature type="domain" description="Lipid/polyisoprenoid-binding YceI-like" evidence="2">
    <location>
        <begin position="21"/>
        <end position="183"/>
    </location>
</feature>
<keyword evidence="4" id="KW-1185">Reference proteome</keyword>
<dbReference type="SUPFAM" id="SSF101874">
    <property type="entry name" value="YceI-like"/>
    <property type="match status" value="1"/>
</dbReference>
<protein>
    <submittedName>
        <fullName evidence="3">YceI family protein</fullName>
    </submittedName>
</protein>
<evidence type="ECO:0000256" key="1">
    <source>
        <dbReference type="SAM" id="SignalP"/>
    </source>
</evidence>
<dbReference type="InterPro" id="IPR007372">
    <property type="entry name" value="Lipid/polyisoprenoid-bd_YceI"/>
</dbReference>
<gene>
    <name evidence="3" type="ORF">QQ008_26240</name>
</gene>
<dbReference type="InterPro" id="IPR036761">
    <property type="entry name" value="TTHA0802/YceI-like_sf"/>
</dbReference>
<feature type="signal peptide" evidence="1">
    <location>
        <begin position="1"/>
        <end position="18"/>
    </location>
</feature>
<organism evidence="3 4">
    <name type="scientific">Splendidivirga corallicola</name>
    <dbReference type="NCBI Taxonomy" id="3051826"/>
    <lineage>
        <taxon>Bacteria</taxon>
        <taxon>Pseudomonadati</taxon>
        <taxon>Bacteroidota</taxon>
        <taxon>Cytophagia</taxon>
        <taxon>Cytophagales</taxon>
        <taxon>Splendidivirgaceae</taxon>
        <taxon>Splendidivirga</taxon>
    </lineage>
</organism>
<accession>A0ABT8KYA2</accession>
<evidence type="ECO:0000259" key="2">
    <source>
        <dbReference type="SMART" id="SM00867"/>
    </source>
</evidence>
<dbReference type="RefSeq" id="WP_346754936.1">
    <property type="nucleotide sequence ID" value="NZ_JAUJEA010000013.1"/>
</dbReference>
<comment type="caution">
    <text evidence="3">The sequence shown here is derived from an EMBL/GenBank/DDBJ whole genome shotgun (WGS) entry which is preliminary data.</text>
</comment>